<sequence length="54" mass="6372">MKEKLKEKFLLEIKEKDFETWYRMVKGLTLLFKASLFMLEQPGPDGPLVGKLKK</sequence>
<proteinExistence type="predicted"/>
<gene>
    <name evidence="1" type="ORF">JS09_0161</name>
</gene>
<dbReference type="Proteomes" id="UP000019733">
    <property type="component" value="Segment"/>
</dbReference>
<dbReference type="GeneID" id="19524885"/>
<dbReference type="OrthoDB" id="39178at10239"/>
<organism evidence="1 2">
    <name type="scientific">Escherichia phage vB_EcoM_JS09</name>
    <dbReference type="NCBI Taxonomy" id="1430444"/>
    <lineage>
        <taxon>Viruses</taxon>
        <taxon>Duplodnaviria</taxon>
        <taxon>Heunggongvirae</taxon>
        <taxon>Uroviricota</taxon>
        <taxon>Caudoviricetes</taxon>
        <taxon>Pantevenvirales</taxon>
        <taxon>Straboviridae</taxon>
        <taxon>Tevenvirinae</taxon>
        <taxon>Mosigvirus</taxon>
        <taxon>Mosigvirus JS09</taxon>
    </lineage>
</organism>
<dbReference type="KEGG" id="vg:19524885"/>
<reference evidence="1" key="1">
    <citation type="submission" date="2015-07" db="EMBL/GenBank/DDBJ databases">
        <title>Isolation and characterization of a novel lytic T4-like coliphage vB_EcoM_JS09 infecting APEC.</title>
        <authorList>
            <person name="Zhou Y."/>
            <person name="Bao H.D."/>
            <person name="Zhang H."/>
            <person name="Wang R."/>
        </authorList>
    </citation>
    <scope>NUCLEOTIDE SEQUENCE</scope>
</reference>
<keyword evidence="2" id="KW-1185">Reference proteome</keyword>
<dbReference type="EMBL" id="KF582788">
    <property type="protein sequence ID" value="AIA80127.1"/>
    <property type="molecule type" value="Genomic_DNA"/>
</dbReference>
<accession>A0A060BHA1</accession>
<evidence type="ECO:0000313" key="1">
    <source>
        <dbReference type="EMBL" id="AIA80127.1"/>
    </source>
</evidence>
<protein>
    <submittedName>
        <fullName evidence="1">Uncharacterized protein</fullName>
    </submittedName>
</protein>
<name>A0A060BHA1_9CAUD</name>
<dbReference type="RefSeq" id="YP_009037484.1">
    <property type="nucleotide sequence ID" value="NC_024124.2"/>
</dbReference>
<evidence type="ECO:0000313" key="2">
    <source>
        <dbReference type="Proteomes" id="UP000019733"/>
    </source>
</evidence>